<dbReference type="EMBL" id="NPDX01000007">
    <property type="protein sequence ID" value="PJZ83073.1"/>
    <property type="molecule type" value="Genomic_DNA"/>
</dbReference>
<dbReference type="AlphaFoldDB" id="A0A2N0AFS2"/>
<gene>
    <name evidence="1" type="ORF">CH364_17440</name>
</gene>
<comment type="caution">
    <text evidence="1">The sequence shown here is derived from an EMBL/GenBank/DDBJ whole genome shotgun (WGS) entry which is preliminary data.</text>
</comment>
<protein>
    <submittedName>
        <fullName evidence="1">Uncharacterized protein</fullName>
    </submittedName>
</protein>
<sequence>MFRIVKVRSSIFPILLGFRIICNTEFSHLAEILREIGIDWEINGKPPNIPNSEFERTCLRLGL</sequence>
<name>A0A2N0AFS2_9LEPT</name>
<keyword evidence="2" id="KW-1185">Reference proteome</keyword>
<dbReference type="Proteomes" id="UP000232145">
    <property type="component" value="Unassembled WGS sequence"/>
</dbReference>
<proteinExistence type="predicted"/>
<organism evidence="1 2">
    <name type="scientific">Leptospira harrisiae</name>
    <dbReference type="NCBI Taxonomy" id="2023189"/>
    <lineage>
        <taxon>Bacteria</taxon>
        <taxon>Pseudomonadati</taxon>
        <taxon>Spirochaetota</taxon>
        <taxon>Spirochaetia</taxon>
        <taxon>Leptospirales</taxon>
        <taxon>Leptospiraceae</taxon>
        <taxon>Leptospira</taxon>
    </lineage>
</organism>
<reference evidence="1 2" key="1">
    <citation type="submission" date="2017-07" db="EMBL/GenBank/DDBJ databases">
        <title>Leptospira spp. isolated from tropical soils.</title>
        <authorList>
            <person name="Thibeaux R."/>
            <person name="Iraola G."/>
            <person name="Ferres I."/>
            <person name="Bierque E."/>
            <person name="Girault D."/>
            <person name="Soupe-Gilbert M.-E."/>
            <person name="Picardeau M."/>
            <person name="Goarant C."/>
        </authorList>
    </citation>
    <scope>NUCLEOTIDE SEQUENCE [LARGE SCALE GENOMIC DNA]</scope>
    <source>
        <strain evidence="1 2">FH2-B-A1</strain>
    </source>
</reference>
<evidence type="ECO:0000313" key="2">
    <source>
        <dbReference type="Proteomes" id="UP000232145"/>
    </source>
</evidence>
<evidence type="ECO:0000313" key="1">
    <source>
        <dbReference type="EMBL" id="PJZ83073.1"/>
    </source>
</evidence>
<accession>A0A2N0AFS2</accession>